<evidence type="ECO:0000313" key="3">
    <source>
        <dbReference type="Proteomes" id="UP000593929"/>
    </source>
</evidence>
<protein>
    <submittedName>
        <fullName evidence="2">Arc family DNA-binding protein</fullName>
    </submittedName>
</protein>
<organism evidence="2 3">
    <name type="scientific">Limosilactobacillus mucosae</name>
    <name type="common">Lactobacillus mucosae</name>
    <dbReference type="NCBI Taxonomy" id="97478"/>
    <lineage>
        <taxon>Bacteria</taxon>
        <taxon>Bacillati</taxon>
        <taxon>Bacillota</taxon>
        <taxon>Bacilli</taxon>
        <taxon>Lactobacillales</taxon>
        <taxon>Lactobacillaceae</taxon>
        <taxon>Limosilactobacillus</taxon>
    </lineage>
</organism>
<feature type="domain" description="Arc-like DNA binding" evidence="1">
    <location>
        <begin position="9"/>
        <end position="35"/>
    </location>
</feature>
<dbReference type="Pfam" id="PF03869">
    <property type="entry name" value="Arc"/>
    <property type="match status" value="1"/>
</dbReference>
<accession>A0A7L9VPN0</accession>
<evidence type="ECO:0000259" key="1">
    <source>
        <dbReference type="Pfam" id="PF03869"/>
    </source>
</evidence>
<keyword evidence="2" id="KW-0238">DNA-binding</keyword>
<proteinExistence type="predicted"/>
<dbReference type="Proteomes" id="UP000593929">
    <property type="component" value="Chromosome"/>
</dbReference>
<dbReference type="InterPro" id="IPR005569">
    <property type="entry name" value="Arc_DNA-bd_dom"/>
</dbReference>
<evidence type="ECO:0000313" key="2">
    <source>
        <dbReference type="EMBL" id="QOL69354.1"/>
    </source>
</evidence>
<dbReference type="AlphaFoldDB" id="A0A7L9VPN0"/>
<name>A0A7L9VPN0_LIMMU</name>
<dbReference type="GO" id="GO:0003677">
    <property type="term" value="F:DNA binding"/>
    <property type="evidence" value="ECO:0007669"/>
    <property type="project" value="UniProtKB-KW"/>
</dbReference>
<dbReference type="RefSeq" id="WP_056968352.1">
    <property type="nucleotide sequence ID" value="NZ_CBCRVQ010000001.1"/>
</dbReference>
<gene>
    <name evidence="2" type="ORF">LM011_08190</name>
</gene>
<reference evidence="2 3" key="1">
    <citation type="submission" date="2020-10" db="EMBL/GenBank/DDBJ databases">
        <title>Genome sequencing of Lactobacillus mucosae KCTC 21011.</title>
        <authorList>
            <person name="Kim J."/>
        </authorList>
    </citation>
    <scope>NUCLEOTIDE SEQUENCE [LARGE SCALE GENOMIC DNA]</scope>
    <source>
        <strain evidence="2 3">LM011</strain>
    </source>
</reference>
<dbReference type="EMBL" id="CP062966">
    <property type="protein sequence ID" value="QOL69354.1"/>
    <property type="molecule type" value="Genomic_DNA"/>
</dbReference>
<sequence>MKTKYRTAVTLPVEVADLLKNVSEKTGKSVNSIVIDSCLVYLKEFKKDYPFLFSDTEGNNHESK</sequence>